<dbReference type="OrthoDB" id="9803968at2"/>
<evidence type="ECO:0000256" key="3">
    <source>
        <dbReference type="ARBA" id="ARBA00024484"/>
    </source>
</evidence>
<keyword evidence="2" id="KW-0067">ATP-binding</keyword>
<dbReference type="Gene3D" id="3.40.50.12780">
    <property type="entry name" value="N-terminal domain of ligase-like"/>
    <property type="match status" value="1"/>
</dbReference>
<dbReference type="AlphaFoldDB" id="A0A2K9AUV7"/>
<dbReference type="Pfam" id="PF23562">
    <property type="entry name" value="AMP-binding_C_3"/>
    <property type="match status" value="1"/>
</dbReference>
<evidence type="ECO:0000313" key="5">
    <source>
        <dbReference type="Proteomes" id="UP000232693"/>
    </source>
</evidence>
<dbReference type="InterPro" id="IPR020845">
    <property type="entry name" value="AMP-binding_CS"/>
</dbReference>
<organism evidence="4 5">
    <name type="scientific">Kangiella profundi</name>
    <dbReference type="NCBI Taxonomy" id="1561924"/>
    <lineage>
        <taxon>Bacteria</taxon>
        <taxon>Pseudomonadati</taxon>
        <taxon>Pseudomonadota</taxon>
        <taxon>Gammaproteobacteria</taxon>
        <taxon>Kangiellales</taxon>
        <taxon>Kangiellaceae</taxon>
        <taxon>Kangiella</taxon>
    </lineage>
</organism>
<sequence length="546" mass="60975">MSQLSLEPTLKAFYHWETVASEQVFLRQPFGNDWKEYTWHEVGQQVRKMAQYLKTSLPPKSKVAILSLNCSHWIMADLAIMMAGHISVPIYPTAGKETIATILEHSESKLLFVGKLPDWAAKKEAVANDLPKIGFYQPHSGIKEWDEVIAETEPMSESPIPDLDELATIVYTSGTTGIPKGVMIDYRALSNGAAAAAQFVDIGQERAFSYLPLAHCAERELTEIISIHTGSVISFTESLDRFQENIVSVRPTIFFGVPRIWLKFQQGIEDKVGKRKLWLLLKLPIIKNIIRKKVLEGLGLDQAKIVLSGAAALPKATMDFFDSLGLQICEAYGLTETMAFSHASKPSCRKKGSVGVTMPTAEAVLAESGEILLRSPCLMKGYYKEPIKTSEVIDEEGYFHTGDIGSIDNDGFLFITGRVKDIFKTSKGKYVSPAPIEAKLEPELGVEHLCVIGDGMPSPVAVASIHNKTIKDRAAFTQESEQTLQKLNNQLEKHERLSKLIFVDEAWTTENGLITPTLKVRRQQVEKHYQSIVEKHYKKQEVVIWD</sequence>
<comment type="catalytic activity">
    <reaction evidence="3">
        <text>a long-chain fatty acid + ATP + CoA = a long-chain fatty acyl-CoA + AMP + diphosphate</text>
        <dbReference type="Rhea" id="RHEA:15421"/>
        <dbReference type="ChEBI" id="CHEBI:30616"/>
        <dbReference type="ChEBI" id="CHEBI:33019"/>
        <dbReference type="ChEBI" id="CHEBI:57287"/>
        <dbReference type="ChEBI" id="CHEBI:57560"/>
        <dbReference type="ChEBI" id="CHEBI:83139"/>
        <dbReference type="ChEBI" id="CHEBI:456215"/>
        <dbReference type="EC" id="6.2.1.3"/>
    </reaction>
    <physiologicalReaction direction="left-to-right" evidence="3">
        <dbReference type="Rhea" id="RHEA:15422"/>
    </physiologicalReaction>
</comment>
<protein>
    <submittedName>
        <fullName evidence="4">AMP-dependent synthetase</fullName>
    </submittedName>
</protein>
<evidence type="ECO:0000256" key="1">
    <source>
        <dbReference type="ARBA" id="ARBA00022741"/>
    </source>
</evidence>
<dbReference type="GO" id="GO:0016020">
    <property type="term" value="C:membrane"/>
    <property type="evidence" value="ECO:0007669"/>
    <property type="project" value="TreeGrafter"/>
</dbReference>
<name>A0A2K9AUV7_9GAMM</name>
<dbReference type="PANTHER" id="PTHR43272:SF33">
    <property type="entry name" value="AMP-BINDING DOMAIN-CONTAINING PROTEIN-RELATED"/>
    <property type="match status" value="1"/>
</dbReference>
<dbReference type="EMBL" id="CP025120">
    <property type="protein sequence ID" value="AUD78931.1"/>
    <property type="molecule type" value="Genomic_DNA"/>
</dbReference>
<dbReference type="Gene3D" id="3.30.300.30">
    <property type="match status" value="1"/>
</dbReference>
<evidence type="ECO:0000313" key="4">
    <source>
        <dbReference type="EMBL" id="AUD78931.1"/>
    </source>
</evidence>
<dbReference type="PANTHER" id="PTHR43272">
    <property type="entry name" value="LONG-CHAIN-FATTY-ACID--COA LIGASE"/>
    <property type="match status" value="1"/>
</dbReference>
<keyword evidence="5" id="KW-1185">Reference proteome</keyword>
<dbReference type="InterPro" id="IPR000873">
    <property type="entry name" value="AMP-dep_synth/lig_dom"/>
</dbReference>
<dbReference type="SUPFAM" id="SSF56801">
    <property type="entry name" value="Acetyl-CoA synthetase-like"/>
    <property type="match status" value="1"/>
</dbReference>
<dbReference type="RefSeq" id="WP_106646774.1">
    <property type="nucleotide sequence ID" value="NZ_BMGO01000001.1"/>
</dbReference>
<dbReference type="GO" id="GO:0004467">
    <property type="term" value="F:long-chain fatty acid-CoA ligase activity"/>
    <property type="evidence" value="ECO:0007669"/>
    <property type="project" value="UniProtKB-EC"/>
</dbReference>
<dbReference type="Pfam" id="PF00501">
    <property type="entry name" value="AMP-binding"/>
    <property type="match status" value="1"/>
</dbReference>
<gene>
    <name evidence="4" type="ORF">CW740_06580</name>
</gene>
<dbReference type="KEGG" id="kpd:CW740_06580"/>
<dbReference type="PROSITE" id="PS00455">
    <property type="entry name" value="AMP_BINDING"/>
    <property type="match status" value="1"/>
</dbReference>
<dbReference type="InterPro" id="IPR045851">
    <property type="entry name" value="AMP-bd_C_sf"/>
</dbReference>
<keyword evidence="1" id="KW-0547">Nucleotide-binding</keyword>
<accession>A0A2K9AUV7</accession>
<reference evidence="4 5" key="1">
    <citation type="submission" date="2017-12" db="EMBL/GenBank/DDBJ databases">
        <title>Kangiella profundi FT102 completed genome.</title>
        <authorList>
            <person name="Xu J."/>
            <person name="Wang J."/>
            <person name="Lu Y."/>
        </authorList>
    </citation>
    <scope>NUCLEOTIDE SEQUENCE [LARGE SCALE GENOMIC DNA]</scope>
    <source>
        <strain evidence="4 5">FT102</strain>
    </source>
</reference>
<evidence type="ECO:0000256" key="2">
    <source>
        <dbReference type="ARBA" id="ARBA00022840"/>
    </source>
</evidence>
<dbReference type="GO" id="GO:0005524">
    <property type="term" value="F:ATP binding"/>
    <property type="evidence" value="ECO:0007669"/>
    <property type="project" value="UniProtKB-KW"/>
</dbReference>
<dbReference type="Proteomes" id="UP000232693">
    <property type="component" value="Chromosome"/>
</dbReference>
<dbReference type="InterPro" id="IPR042099">
    <property type="entry name" value="ANL_N_sf"/>
</dbReference>
<proteinExistence type="predicted"/>